<organism evidence="1 2">
    <name type="scientific">Sphingomonas ursincola</name>
    <dbReference type="NCBI Taxonomy" id="56361"/>
    <lineage>
        <taxon>Bacteria</taxon>
        <taxon>Pseudomonadati</taxon>
        <taxon>Pseudomonadota</taxon>
        <taxon>Alphaproteobacteria</taxon>
        <taxon>Sphingomonadales</taxon>
        <taxon>Sphingomonadaceae</taxon>
        <taxon>Sphingomonas</taxon>
    </lineage>
</organism>
<accession>A0A7V8REA8</accession>
<gene>
    <name evidence="1" type="ORF">FG486_11125</name>
</gene>
<dbReference type="GO" id="GO:0016874">
    <property type="term" value="F:ligase activity"/>
    <property type="evidence" value="ECO:0007669"/>
    <property type="project" value="UniProtKB-KW"/>
</dbReference>
<name>A0A7V8REA8_9SPHN</name>
<dbReference type="RefSeq" id="WP_181267535.1">
    <property type="nucleotide sequence ID" value="NZ_BAAAGB010000001.1"/>
</dbReference>
<comment type="caution">
    <text evidence="1">The sequence shown here is derived from an EMBL/GenBank/DDBJ whole genome shotgun (WGS) entry which is preliminary data.</text>
</comment>
<keyword evidence="1" id="KW-0436">Ligase</keyword>
<reference evidence="1 2" key="1">
    <citation type="journal article" date="1994" name="Int. J. Syst. Bacteriol.">
        <title>Phylogenetic positions of novel aerobic, bacteriochlorophyll a-containing bacteria and description of Roseococcus thiosulfatophilus gen. nov., sp. nov., Erythromicrobium ramosum gen. nov., sp. nov., and Erythrobacter litoralis sp. nov.</title>
        <authorList>
            <person name="Yurkov V."/>
            <person name="Stackebrandt E."/>
            <person name="Holmes A."/>
            <person name="Fuerst J.A."/>
            <person name="Hugenholtz P."/>
            <person name="Golecki J."/>
            <person name="Gad'on N."/>
            <person name="Gorlenko V.M."/>
            <person name="Kompantseva E.I."/>
            <person name="Drews G."/>
        </authorList>
    </citation>
    <scope>NUCLEOTIDE SEQUENCE [LARGE SCALE GENOMIC DNA]</scope>
    <source>
        <strain evidence="1 2">KR-99</strain>
    </source>
</reference>
<keyword evidence="2" id="KW-1185">Reference proteome</keyword>
<evidence type="ECO:0000313" key="1">
    <source>
        <dbReference type="EMBL" id="MBA1374891.1"/>
    </source>
</evidence>
<dbReference type="Gene3D" id="3.90.1140.10">
    <property type="entry name" value="Cyclic phosphodiesterase"/>
    <property type="match status" value="1"/>
</dbReference>
<protein>
    <submittedName>
        <fullName evidence="1">2'-5' RNA ligase family protein</fullName>
    </submittedName>
</protein>
<dbReference type="Proteomes" id="UP000589292">
    <property type="component" value="Unassembled WGS sequence"/>
</dbReference>
<dbReference type="EMBL" id="VDES01000002">
    <property type="protein sequence ID" value="MBA1374891.1"/>
    <property type="molecule type" value="Genomic_DNA"/>
</dbReference>
<dbReference type="Pfam" id="PF13563">
    <property type="entry name" value="2_5_RNA_ligase2"/>
    <property type="match status" value="1"/>
</dbReference>
<evidence type="ECO:0000313" key="2">
    <source>
        <dbReference type="Proteomes" id="UP000589292"/>
    </source>
</evidence>
<dbReference type="AlphaFoldDB" id="A0A7V8REA8"/>
<sequence length="174" mass="19136">MRREPIIMTATMGAADQAWADALRRAHYPADRNAVEAHVTLFHQLPGHCEGEIVERTRALAREFACPDARLSEVMRMGNGVAFRIQSPGLLTIRAMMAEDLHGLLTAQDQGTPRLHITVQNKVEAATARALHAALSATFMPRPLAITGLALHRYLGGPWKQIGSWPFRGKAVAR</sequence>
<proteinExistence type="predicted"/>